<reference evidence="6 7" key="1">
    <citation type="journal article" date="2016" name="Nat. Commun.">
        <title>Thousands of microbial genomes shed light on interconnected biogeochemical processes in an aquifer system.</title>
        <authorList>
            <person name="Anantharaman K."/>
            <person name="Brown C.T."/>
            <person name="Hug L.A."/>
            <person name="Sharon I."/>
            <person name="Castelle C.J."/>
            <person name="Probst A.J."/>
            <person name="Thomas B.C."/>
            <person name="Singh A."/>
            <person name="Wilkins M.J."/>
            <person name="Karaoz U."/>
            <person name="Brodie E.L."/>
            <person name="Williams K.H."/>
            <person name="Hubbard S.S."/>
            <person name="Banfield J.F."/>
        </authorList>
    </citation>
    <scope>NUCLEOTIDE SEQUENCE [LARGE SCALE GENOMIC DNA]</scope>
</reference>
<gene>
    <name evidence="6" type="ORF">A2735_02785</name>
</gene>
<dbReference type="PROSITE" id="PS01102">
    <property type="entry name" value="ZF_DKSA_1"/>
    <property type="match status" value="1"/>
</dbReference>
<dbReference type="SUPFAM" id="SSF57716">
    <property type="entry name" value="Glucocorticoid receptor-like (DNA-binding domain)"/>
    <property type="match status" value="1"/>
</dbReference>
<proteinExistence type="predicted"/>
<evidence type="ECO:0000256" key="1">
    <source>
        <dbReference type="ARBA" id="ARBA00022723"/>
    </source>
</evidence>
<comment type="caution">
    <text evidence="6">The sequence shown here is derived from an EMBL/GenBank/DDBJ whole genome shotgun (WGS) entry which is preliminary data.</text>
</comment>
<evidence type="ECO:0000259" key="5">
    <source>
        <dbReference type="Pfam" id="PF01258"/>
    </source>
</evidence>
<dbReference type="GO" id="GO:0008270">
    <property type="term" value="F:zinc ion binding"/>
    <property type="evidence" value="ECO:0007669"/>
    <property type="project" value="UniProtKB-KW"/>
</dbReference>
<name>A0A1F8ECN5_9BACT</name>
<evidence type="ECO:0000256" key="2">
    <source>
        <dbReference type="ARBA" id="ARBA00022771"/>
    </source>
</evidence>
<dbReference type="InterPro" id="IPR000962">
    <property type="entry name" value="Znf_DskA_TraR"/>
</dbReference>
<protein>
    <recommendedName>
        <fullName evidence="5">Zinc finger DksA/TraR C4-type domain-containing protein</fullName>
    </recommendedName>
</protein>
<evidence type="ECO:0000256" key="4">
    <source>
        <dbReference type="PROSITE-ProRule" id="PRU00510"/>
    </source>
</evidence>
<keyword evidence="2" id="KW-0863">Zinc-finger</keyword>
<accession>A0A1F8ECN5</accession>
<evidence type="ECO:0000313" key="7">
    <source>
        <dbReference type="Proteomes" id="UP000178520"/>
    </source>
</evidence>
<dbReference type="PROSITE" id="PS51128">
    <property type="entry name" value="ZF_DKSA_2"/>
    <property type="match status" value="1"/>
</dbReference>
<sequence>MTSQDLEKLTQLLKEEEILARKELGEVAVADPASGGFQPIPADYEGDVREDDIAREATITETNTALEQELKHHLEAILKAQEKLKTGHYGICEKCGVEIPIERLLAMPMAQFCIDCAG</sequence>
<evidence type="ECO:0000256" key="3">
    <source>
        <dbReference type="ARBA" id="ARBA00022833"/>
    </source>
</evidence>
<dbReference type="Proteomes" id="UP000178520">
    <property type="component" value="Unassembled WGS sequence"/>
</dbReference>
<dbReference type="PANTHER" id="PTHR33823">
    <property type="entry name" value="RNA POLYMERASE-BINDING TRANSCRIPTION FACTOR DKSA-RELATED"/>
    <property type="match status" value="1"/>
</dbReference>
<dbReference type="EMBL" id="MGJA01000007">
    <property type="protein sequence ID" value="OGM97868.1"/>
    <property type="molecule type" value="Genomic_DNA"/>
</dbReference>
<keyword evidence="1" id="KW-0479">Metal-binding</keyword>
<dbReference type="Gene3D" id="1.20.120.910">
    <property type="entry name" value="DksA, coiled-coil domain"/>
    <property type="match status" value="1"/>
</dbReference>
<dbReference type="STRING" id="1802660.A2735_02785"/>
<dbReference type="AlphaFoldDB" id="A0A1F8ECN5"/>
<dbReference type="PANTHER" id="PTHR33823:SF4">
    <property type="entry name" value="GENERAL STRESS PROTEIN 16O"/>
    <property type="match status" value="1"/>
</dbReference>
<feature type="domain" description="Zinc finger DksA/TraR C4-type" evidence="5">
    <location>
        <begin position="89"/>
        <end position="118"/>
    </location>
</feature>
<dbReference type="InterPro" id="IPR020458">
    <property type="entry name" value="Znf_DskA_TraR_CS"/>
</dbReference>
<keyword evidence="3" id="KW-0862">Zinc</keyword>
<feature type="zinc finger region" description="dksA C4-type" evidence="4">
    <location>
        <begin position="92"/>
        <end position="116"/>
    </location>
</feature>
<evidence type="ECO:0000313" key="6">
    <source>
        <dbReference type="EMBL" id="OGM97868.1"/>
    </source>
</evidence>
<organism evidence="6 7">
    <name type="scientific">Candidatus Yanofskybacteria bacterium RIFCSPHIGHO2_01_FULL_41_21</name>
    <dbReference type="NCBI Taxonomy" id="1802660"/>
    <lineage>
        <taxon>Bacteria</taxon>
        <taxon>Candidatus Yanofskyibacteriota</taxon>
    </lineage>
</organism>
<dbReference type="Pfam" id="PF01258">
    <property type="entry name" value="zf-dskA_traR"/>
    <property type="match status" value="1"/>
</dbReference>